<dbReference type="AlphaFoldDB" id="A0A939K4Q1"/>
<evidence type="ECO:0000256" key="4">
    <source>
        <dbReference type="SAM" id="MobiDB-lite"/>
    </source>
</evidence>
<dbReference type="PANTHER" id="PTHR43065:SF42">
    <property type="entry name" value="TWO-COMPONENT SENSOR PPRA"/>
    <property type="match status" value="1"/>
</dbReference>
<dbReference type="Proteomes" id="UP000664034">
    <property type="component" value="Unassembled WGS sequence"/>
</dbReference>
<feature type="transmembrane region" description="Helical" evidence="5">
    <location>
        <begin position="307"/>
        <end position="328"/>
    </location>
</feature>
<gene>
    <name evidence="7" type="ORF">J2I47_03655</name>
</gene>
<evidence type="ECO:0000256" key="2">
    <source>
        <dbReference type="ARBA" id="ARBA00012438"/>
    </source>
</evidence>
<dbReference type="PROSITE" id="PS50109">
    <property type="entry name" value="HIS_KIN"/>
    <property type="match status" value="1"/>
</dbReference>
<dbReference type="SUPFAM" id="SSF55874">
    <property type="entry name" value="ATPase domain of HSP90 chaperone/DNA topoisomerase II/histidine kinase"/>
    <property type="match status" value="1"/>
</dbReference>
<dbReference type="Pfam" id="PF02518">
    <property type="entry name" value="HATPase_c"/>
    <property type="match status" value="1"/>
</dbReference>
<feature type="transmembrane region" description="Helical" evidence="5">
    <location>
        <begin position="157"/>
        <end position="175"/>
    </location>
</feature>
<keyword evidence="7" id="KW-0808">Transferase</keyword>
<dbReference type="InterPro" id="IPR036890">
    <property type="entry name" value="HATPase_C_sf"/>
</dbReference>
<feature type="transmembrane region" description="Helical" evidence="5">
    <location>
        <begin position="132"/>
        <end position="150"/>
    </location>
</feature>
<proteinExistence type="predicted"/>
<dbReference type="InterPro" id="IPR005467">
    <property type="entry name" value="His_kinase_dom"/>
</dbReference>
<name>A0A939K4Q1_9BACT</name>
<sequence>MQRKPLAGNIGWLRLRISIDSSLVGKQLYFNVDQAGASELYLDGRLLRRFGSVSANASRQVDYSPTRFEWYPLTTKPGPHVLAVRWAYHKPAWYVPIDRVTNQSMFEVTLRPADTLMEQVALPKAQNFRSPLIVGVFLMLSAVQFLYYLYRRQRVNLYFGLTSLFFALARSNAIIRPFQTDLITASWLAFVSGLCYMLYCIYLCATFYVFLNKRLTWLFWALTAVVLFAFFVDHFTEQEIIPIILLMAGLGGLFIDLLVASVTALRTQQANARLVLIPLLTMVGVMVGMIIVTIILRDRNSVTMELIGNAATLIINLTIPLTLAVILARENAQTNRDLEARLKDVEKLSVEKETILKDQKATLEKEVAQRTATLNRSLQELRNTQTQLVQREKMASLGELTAGIAHEIQNPLNFVNNFAEVSGELIAELRQEQTRPDRDPTLEAELLTDIEQNVVKIGQHGGRAASIVRGMLEHARTSTGERQPTDINALADEYMRLSYHGLRAKDKRFNATLVTEFTPSLAPISVVSQDIGRVLLNLFNNAFYAVQEKAKTTPEGYKPTVTVSTRLVSTPPTEPSNRPEGAPSSARSTGPGPENGGPGNGHVEVRVNDNGNGIPQHLQRKIFQPFFTTKPTGEGTGLGLSLSFDIVTKGHGGSLSVDTKPGEYTTFILMLPA</sequence>
<feature type="domain" description="Histidine kinase" evidence="6">
    <location>
        <begin position="403"/>
        <end position="673"/>
    </location>
</feature>
<dbReference type="SMART" id="SM00388">
    <property type="entry name" value="HisKA"/>
    <property type="match status" value="1"/>
</dbReference>
<keyword evidence="5" id="KW-0812">Transmembrane</keyword>
<feature type="region of interest" description="Disordered" evidence="4">
    <location>
        <begin position="554"/>
        <end position="614"/>
    </location>
</feature>
<dbReference type="SUPFAM" id="SSF47384">
    <property type="entry name" value="Homodimeric domain of signal transducing histidine kinase"/>
    <property type="match status" value="1"/>
</dbReference>
<dbReference type="PRINTS" id="PR00344">
    <property type="entry name" value="BCTRLSENSOR"/>
</dbReference>
<dbReference type="PANTHER" id="PTHR43065">
    <property type="entry name" value="SENSOR HISTIDINE KINASE"/>
    <property type="match status" value="1"/>
</dbReference>
<evidence type="ECO:0000313" key="8">
    <source>
        <dbReference type="Proteomes" id="UP000664034"/>
    </source>
</evidence>
<dbReference type="InterPro" id="IPR003594">
    <property type="entry name" value="HATPase_dom"/>
</dbReference>
<evidence type="ECO:0000259" key="6">
    <source>
        <dbReference type="PROSITE" id="PS50109"/>
    </source>
</evidence>
<evidence type="ECO:0000313" key="7">
    <source>
        <dbReference type="EMBL" id="MBO0935635.1"/>
    </source>
</evidence>
<feature type="transmembrane region" description="Helical" evidence="5">
    <location>
        <begin position="241"/>
        <end position="262"/>
    </location>
</feature>
<evidence type="ECO:0000256" key="5">
    <source>
        <dbReference type="SAM" id="Phobius"/>
    </source>
</evidence>
<keyword evidence="7" id="KW-0418">Kinase</keyword>
<dbReference type="InterPro" id="IPR003661">
    <property type="entry name" value="HisK_dim/P_dom"/>
</dbReference>
<feature type="compositionally biased region" description="Polar residues" evidence="4">
    <location>
        <begin position="561"/>
        <end position="571"/>
    </location>
</feature>
<keyword evidence="5" id="KW-0472">Membrane</keyword>
<feature type="transmembrane region" description="Helical" evidence="5">
    <location>
        <begin position="274"/>
        <end position="295"/>
    </location>
</feature>
<keyword evidence="3" id="KW-0597">Phosphoprotein</keyword>
<dbReference type="EC" id="2.7.13.3" evidence="2"/>
<dbReference type="Gene3D" id="1.10.287.130">
    <property type="match status" value="1"/>
</dbReference>
<dbReference type="GO" id="GO:0000155">
    <property type="term" value="F:phosphorelay sensor kinase activity"/>
    <property type="evidence" value="ECO:0007669"/>
    <property type="project" value="InterPro"/>
</dbReference>
<dbReference type="SMART" id="SM00387">
    <property type="entry name" value="HATPase_c"/>
    <property type="match status" value="1"/>
</dbReference>
<feature type="transmembrane region" description="Helical" evidence="5">
    <location>
        <begin position="217"/>
        <end position="235"/>
    </location>
</feature>
<dbReference type="CDD" id="cd00082">
    <property type="entry name" value="HisKA"/>
    <property type="match status" value="1"/>
</dbReference>
<dbReference type="InterPro" id="IPR004358">
    <property type="entry name" value="Sig_transdc_His_kin-like_C"/>
</dbReference>
<evidence type="ECO:0000256" key="1">
    <source>
        <dbReference type="ARBA" id="ARBA00000085"/>
    </source>
</evidence>
<dbReference type="EMBL" id="JAFMYV010000002">
    <property type="protein sequence ID" value="MBO0935635.1"/>
    <property type="molecule type" value="Genomic_DNA"/>
</dbReference>
<protein>
    <recommendedName>
        <fullName evidence="2">histidine kinase</fullName>
        <ecNumber evidence="2">2.7.13.3</ecNumber>
    </recommendedName>
</protein>
<comment type="caution">
    <text evidence="7">The sequence shown here is derived from an EMBL/GenBank/DDBJ whole genome shotgun (WGS) entry which is preliminary data.</text>
</comment>
<keyword evidence="8" id="KW-1185">Reference proteome</keyword>
<feature type="transmembrane region" description="Helical" evidence="5">
    <location>
        <begin position="187"/>
        <end position="210"/>
    </location>
</feature>
<evidence type="ECO:0000256" key="3">
    <source>
        <dbReference type="ARBA" id="ARBA00022553"/>
    </source>
</evidence>
<reference evidence="7" key="1">
    <citation type="submission" date="2021-03" db="EMBL/GenBank/DDBJ databases">
        <title>Fibrella sp. HMF5335 genome sequencing and assembly.</title>
        <authorList>
            <person name="Kang H."/>
            <person name="Kim H."/>
            <person name="Bae S."/>
            <person name="Joh K."/>
        </authorList>
    </citation>
    <scope>NUCLEOTIDE SEQUENCE</scope>
    <source>
        <strain evidence="7">HMF5335</strain>
    </source>
</reference>
<dbReference type="InterPro" id="IPR036097">
    <property type="entry name" value="HisK_dim/P_sf"/>
</dbReference>
<dbReference type="Gene3D" id="3.30.565.10">
    <property type="entry name" value="Histidine kinase-like ATPase, C-terminal domain"/>
    <property type="match status" value="1"/>
</dbReference>
<comment type="catalytic activity">
    <reaction evidence="1">
        <text>ATP + protein L-histidine = ADP + protein N-phospho-L-histidine.</text>
        <dbReference type="EC" id="2.7.13.3"/>
    </reaction>
</comment>
<keyword evidence="5" id="KW-1133">Transmembrane helix</keyword>
<accession>A0A939K4Q1</accession>
<organism evidence="7 8">
    <name type="scientific">Fibrella rubiginis</name>
    <dbReference type="NCBI Taxonomy" id="2817060"/>
    <lineage>
        <taxon>Bacteria</taxon>
        <taxon>Pseudomonadati</taxon>
        <taxon>Bacteroidota</taxon>
        <taxon>Cytophagia</taxon>
        <taxon>Cytophagales</taxon>
        <taxon>Spirosomataceae</taxon>
        <taxon>Fibrella</taxon>
    </lineage>
</organism>